<name>A0A3N4AAB0_9MICC</name>
<comment type="function">
    <text evidence="9">Catalyzes an early step in the biosynthesis of tetrapyrroles. Binds two molecules of 5-aminolevulinate per subunit, each at a distinct site, and catalyzes their condensation to form porphobilinogen.</text>
</comment>
<dbReference type="CDD" id="cd06578">
    <property type="entry name" value="HemD"/>
    <property type="match status" value="1"/>
</dbReference>
<dbReference type="InterPro" id="IPR013785">
    <property type="entry name" value="Aldolase_TIM"/>
</dbReference>
<evidence type="ECO:0000256" key="3">
    <source>
        <dbReference type="ARBA" id="ARBA00011823"/>
    </source>
</evidence>
<dbReference type="InterPro" id="IPR003754">
    <property type="entry name" value="4pyrrol_synth_uPrphyn_synth"/>
</dbReference>
<dbReference type="InterPro" id="IPR030656">
    <property type="entry name" value="ALAD_AS"/>
</dbReference>
<dbReference type="Proteomes" id="UP000270616">
    <property type="component" value="Unassembled WGS sequence"/>
</dbReference>
<dbReference type="Gene3D" id="3.20.20.70">
    <property type="entry name" value="Aldolase class I"/>
    <property type="match status" value="1"/>
</dbReference>
<dbReference type="Pfam" id="PF02602">
    <property type="entry name" value="HEM4"/>
    <property type="match status" value="1"/>
</dbReference>
<evidence type="ECO:0000256" key="2">
    <source>
        <dbReference type="ARBA" id="ARBA00008055"/>
    </source>
</evidence>
<dbReference type="PROSITE" id="PS00169">
    <property type="entry name" value="D_ALA_DEHYDRATASE"/>
    <property type="match status" value="1"/>
</dbReference>
<dbReference type="SUPFAM" id="SSF51569">
    <property type="entry name" value="Aldolase"/>
    <property type="match status" value="1"/>
</dbReference>
<sequence length="658" mass="69756">MRPNDGESPLSGARVLVTRTPDRARDLVAALRAAGAEPVLAPVQEAVPVSGADAQAFQDLLNRLAGSGAPHWVAVTSANTVRAMARAVSAGFSGNGRGLGEWLAPALQRGLQVAAVGTATAAELEAHGVPVHLLPPAEHSNARGMARVWPTPPSSGHDDAPTVYLPQSANARPTLARGLTEHGWRVRVVTAYRMAEWPSADPLVPADPLDGLPVWTTDRARTELHSGAVDLVAATAPSVIQALAAPAEPAAPRGDVVNRDTRRGYRPPVPATVGVVAIGEPTRQACAKLGITALAARDPSTDALIEALEEQRTMSTAQNQAGSPETRGSVDLPYRPRRLRTSPIMRAHVRETHLHPSQLILPVFVREGAQEPRAISSMPGVVQHSMDSLKHAATEAVELGLGGFMIFGVPTTLDATGSGLVAEDGVLNQALRAVRAEVGDDILVMADLCLDEFTDHGHCGVLDDRGRVDNDATLALYAQAAVAQAEAGAHVLGPSGMMDGQVGVIRTALDEAGFIDTSVLAYSVKYASAFYGPFREAVDSSLTGDRKTYQMDPANRREAMRELELDLDEGADMVMVKPAMSYLDMVREVADHSPVPVSAYQISGEYSMIQAAAANGWIDRRAAIQESLLSIRRAGADTVLTYFATEAARWWREENGVA</sequence>
<dbReference type="InterPro" id="IPR001731">
    <property type="entry name" value="ALAD"/>
</dbReference>
<comment type="similarity">
    <text evidence="2 12">Belongs to the ALAD family.</text>
</comment>
<evidence type="ECO:0000256" key="10">
    <source>
        <dbReference type="ARBA" id="ARBA00047651"/>
    </source>
</evidence>
<dbReference type="AlphaFoldDB" id="A0A3N4AAB0"/>
<feature type="domain" description="Tetrapyrrole biosynthesis uroporphyrinogen III synthase" evidence="14">
    <location>
        <begin position="26"/>
        <end position="306"/>
    </location>
</feature>
<dbReference type="Gene3D" id="3.40.50.10090">
    <property type="match status" value="2"/>
</dbReference>
<proteinExistence type="inferred from homology"/>
<dbReference type="SMART" id="SM01004">
    <property type="entry name" value="ALAD"/>
    <property type="match status" value="1"/>
</dbReference>
<dbReference type="EMBL" id="RKMF01000011">
    <property type="protein sequence ID" value="ROZ62643.1"/>
    <property type="molecule type" value="Genomic_DNA"/>
</dbReference>
<gene>
    <name evidence="15" type="primary">hemB</name>
    <name evidence="15" type="ORF">EDL96_09220</name>
</gene>
<keyword evidence="16" id="KW-1185">Reference proteome</keyword>
<dbReference type="PANTHER" id="PTHR11458">
    <property type="entry name" value="DELTA-AMINOLEVULINIC ACID DEHYDRATASE"/>
    <property type="match status" value="1"/>
</dbReference>
<reference evidence="15 16" key="1">
    <citation type="submission" date="2018-10" db="EMBL/GenBank/DDBJ databases">
        <title>Kocuria sp. M5W7-7, whole genome shotgun sequence.</title>
        <authorList>
            <person name="Tuo L."/>
        </authorList>
    </citation>
    <scope>NUCLEOTIDE SEQUENCE [LARGE SCALE GENOMIC DNA]</scope>
    <source>
        <strain evidence="15 16">M5W7-7</strain>
    </source>
</reference>
<evidence type="ECO:0000259" key="14">
    <source>
        <dbReference type="Pfam" id="PF02602"/>
    </source>
</evidence>
<evidence type="ECO:0000256" key="9">
    <source>
        <dbReference type="ARBA" id="ARBA00025628"/>
    </source>
</evidence>
<comment type="subunit">
    <text evidence="3 11">Homooctamer.</text>
</comment>
<feature type="compositionally biased region" description="Polar residues" evidence="13">
    <location>
        <begin position="313"/>
        <end position="323"/>
    </location>
</feature>
<keyword evidence="7 11" id="KW-0456">Lyase</keyword>
<comment type="catalytic activity">
    <reaction evidence="10 11">
        <text>2 5-aminolevulinate = porphobilinogen + 2 H2O + H(+)</text>
        <dbReference type="Rhea" id="RHEA:24064"/>
        <dbReference type="ChEBI" id="CHEBI:15377"/>
        <dbReference type="ChEBI" id="CHEBI:15378"/>
        <dbReference type="ChEBI" id="CHEBI:58126"/>
        <dbReference type="ChEBI" id="CHEBI:356416"/>
        <dbReference type="EC" id="4.2.1.24"/>
    </reaction>
</comment>
<evidence type="ECO:0000256" key="8">
    <source>
        <dbReference type="ARBA" id="ARBA00023244"/>
    </source>
</evidence>
<dbReference type="GO" id="GO:0004852">
    <property type="term" value="F:uroporphyrinogen-III synthase activity"/>
    <property type="evidence" value="ECO:0007669"/>
    <property type="project" value="InterPro"/>
</dbReference>
<dbReference type="GO" id="GO:0008270">
    <property type="term" value="F:zinc ion binding"/>
    <property type="evidence" value="ECO:0007669"/>
    <property type="project" value="TreeGrafter"/>
</dbReference>
<dbReference type="InterPro" id="IPR036108">
    <property type="entry name" value="4pyrrol_syn_uPrphyn_synt_sf"/>
</dbReference>
<dbReference type="CDD" id="cd00384">
    <property type="entry name" value="ALAD_PBGS"/>
    <property type="match status" value="1"/>
</dbReference>
<evidence type="ECO:0000256" key="7">
    <source>
        <dbReference type="ARBA" id="ARBA00023239"/>
    </source>
</evidence>
<dbReference type="GO" id="GO:0004655">
    <property type="term" value="F:porphobilinogen synthase activity"/>
    <property type="evidence" value="ECO:0007669"/>
    <property type="project" value="UniProtKB-EC"/>
</dbReference>
<comment type="pathway">
    <text evidence="1">Porphyrin-containing compound metabolism; protoporphyrin-IX biosynthesis; coproporphyrinogen-III from 5-aminolevulinate: step 1/4.</text>
</comment>
<organism evidence="15 16">
    <name type="scientific">Kocuria soli</name>
    <dbReference type="NCBI Taxonomy" id="2485125"/>
    <lineage>
        <taxon>Bacteria</taxon>
        <taxon>Bacillati</taxon>
        <taxon>Actinomycetota</taxon>
        <taxon>Actinomycetes</taxon>
        <taxon>Micrococcales</taxon>
        <taxon>Micrococcaceae</taxon>
        <taxon>Kocuria</taxon>
    </lineage>
</organism>
<dbReference type="SUPFAM" id="SSF69618">
    <property type="entry name" value="HemD-like"/>
    <property type="match status" value="1"/>
</dbReference>
<evidence type="ECO:0000256" key="6">
    <source>
        <dbReference type="ARBA" id="ARBA00023133"/>
    </source>
</evidence>
<dbReference type="NCBIfam" id="NF006762">
    <property type="entry name" value="PRK09283.1"/>
    <property type="match status" value="1"/>
</dbReference>
<evidence type="ECO:0000256" key="4">
    <source>
        <dbReference type="ARBA" id="ARBA00012053"/>
    </source>
</evidence>
<dbReference type="FunFam" id="3.20.20.70:FF:000019">
    <property type="entry name" value="Delta-aminolevulinic acid dehydratase"/>
    <property type="match status" value="1"/>
</dbReference>
<dbReference type="PANTHER" id="PTHR11458:SF0">
    <property type="entry name" value="DELTA-AMINOLEVULINIC ACID DEHYDRATASE"/>
    <property type="match status" value="1"/>
</dbReference>
<evidence type="ECO:0000256" key="12">
    <source>
        <dbReference type="RuleBase" id="RU004161"/>
    </source>
</evidence>
<accession>A0A3N4AAB0</accession>
<evidence type="ECO:0000256" key="5">
    <source>
        <dbReference type="ARBA" id="ARBA00020771"/>
    </source>
</evidence>
<evidence type="ECO:0000256" key="1">
    <source>
        <dbReference type="ARBA" id="ARBA00004694"/>
    </source>
</evidence>
<keyword evidence="8 11" id="KW-0627">Porphyrin biosynthesis</keyword>
<dbReference type="PRINTS" id="PR00144">
    <property type="entry name" value="DALDHYDRTASE"/>
</dbReference>
<feature type="region of interest" description="Disordered" evidence="13">
    <location>
        <begin position="312"/>
        <end position="333"/>
    </location>
</feature>
<protein>
    <recommendedName>
        <fullName evidence="5 11">Delta-aminolevulinic acid dehydratase</fullName>
        <ecNumber evidence="4 11">4.2.1.24</ecNumber>
    </recommendedName>
</protein>
<evidence type="ECO:0000256" key="11">
    <source>
        <dbReference type="RuleBase" id="RU000515"/>
    </source>
</evidence>
<dbReference type="GO" id="GO:0006782">
    <property type="term" value="P:protoporphyrinogen IX biosynthetic process"/>
    <property type="evidence" value="ECO:0007669"/>
    <property type="project" value="UniProtKB-UniPathway"/>
</dbReference>
<dbReference type="Pfam" id="PF00490">
    <property type="entry name" value="ALAD"/>
    <property type="match status" value="1"/>
</dbReference>
<evidence type="ECO:0000313" key="15">
    <source>
        <dbReference type="EMBL" id="ROZ62643.1"/>
    </source>
</evidence>
<dbReference type="GO" id="GO:0005829">
    <property type="term" value="C:cytosol"/>
    <property type="evidence" value="ECO:0007669"/>
    <property type="project" value="TreeGrafter"/>
</dbReference>
<evidence type="ECO:0000256" key="13">
    <source>
        <dbReference type="SAM" id="MobiDB-lite"/>
    </source>
</evidence>
<dbReference type="UniPathway" id="UPA00251">
    <property type="reaction ID" value="UER00318"/>
</dbReference>
<comment type="caution">
    <text evidence="15">The sequence shown here is derived from an EMBL/GenBank/DDBJ whole genome shotgun (WGS) entry which is preliminary data.</text>
</comment>
<keyword evidence="6" id="KW-0350">Heme biosynthesis</keyword>
<dbReference type="EC" id="4.2.1.24" evidence="4 11"/>
<evidence type="ECO:0000313" key="16">
    <source>
        <dbReference type="Proteomes" id="UP000270616"/>
    </source>
</evidence>